<evidence type="ECO:0000256" key="7">
    <source>
        <dbReference type="PIRNR" id="PIRNR017706"/>
    </source>
</evidence>
<keyword evidence="3 7" id="KW-0507">mRNA processing</keyword>
<reference evidence="12" key="1">
    <citation type="submission" date="2023-11" db="UniProtKB">
        <authorList>
            <consortium name="WormBaseParasite"/>
        </authorList>
    </citation>
    <scope>IDENTIFICATION</scope>
</reference>
<name>A0AA84ZLX9_9TREM</name>
<feature type="region of interest" description="Disordered" evidence="9">
    <location>
        <begin position="313"/>
        <end position="334"/>
    </location>
</feature>
<keyword evidence="6 7" id="KW-0539">Nucleus</keyword>
<evidence type="ECO:0000256" key="3">
    <source>
        <dbReference type="ARBA" id="ARBA00022664"/>
    </source>
</evidence>
<feature type="region of interest" description="Disordered" evidence="9">
    <location>
        <begin position="26"/>
        <end position="62"/>
    </location>
</feature>
<dbReference type="SMART" id="SM00443">
    <property type="entry name" value="G_patch"/>
    <property type="match status" value="1"/>
</dbReference>
<evidence type="ECO:0000313" key="12">
    <source>
        <dbReference type="WBParaSite" id="SMRG1_34900.3"/>
    </source>
</evidence>
<dbReference type="InterPro" id="IPR022159">
    <property type="entry name" value="STIP/TFIP11_N"/>
</dbReference>
<proteinExistence type="inferred from homology"/>
<organism evidence="11 12">
    <name type="scientific">Schistosoma margrebowiei</name>
    <dbReference type="NCBI Taxonomy" id="48269"/>
    <lineage>
        <taxon>Eukaryota</taxon>
        <taxon>Metazoa</taxon>
        <taxon>Spiralia</taxon>
        <taxon>Lophotrochozoa</taxon>
        <taxon>Platyhelminthes</taxon>
        <taxon>Trematoda</taxon>
        <taxon>Digenea</taxon>
        <taxon>Strigeidida</taxon>
        <taxon>Schistosomatoidea</taxon>
        <taxon>Schistosomatidae</taxon>
        <taxon>Schistosoma</taxon>
    </lineage>
</organism>
<evidence type="ECO:0000256" key="2">
    <source>
        <dbReference type="ARBA" id="ARBA00010900"/>
    </source>
</evidence>
<comment type="subcellular location">
    <subcellularLocation>
        <location evidence="1 7">Nucleus</location>
    </subcellularLocation>
</comment>
<dbReference type="PANTHER" id="PTHR23329">
    <property type="entry name" value="TUFTELIN-INTERACTING PROTEIN 11-RELATED"/>
    <property type="match status" value="1"/>
</dbReference>
<dbReference type="Pfam" id="PF01585">
    <property type="entry name" value="G-patch"/>
    <property type="match status" value="1"/>
</dbReference>
<feature type="region of interest" description="Disordered" evidence="9">
    <location>
        <begin position="213"/>
        <end position="248"/>
    </location>
</feature>
<keyword evidence="5 7" id="KW-0508">mRNA splicing</keyword>
<sequence>MGSSPEMERFGLSDVEYSFMMDPLKRRHNQSKKQTIYGIFASDDSDSEPERSGFGGREAGFKRKGANYSAPITFVSGGVKAGAGASSGPKENNEEVDQISDDEDDKSVLRSLRPYHDSDSDSPNSDIHRKPDRPAGISVGAGRRVAAAAAAAKSATSGFGAWERHTKGIGMKLLEQMGYEPGKGLGSDGRGIVTPVQAVQRVGKVSVGYYGSEKAPAPRRGNETVVEDSDSVGPRYKKRPGLQRSQASKPIQEYKTTDELVANLCPATPATAVRRHGIFLENSELSKVKVIDMTSKEQKVYSGYEAALSRVVQRRRKPGDNSTLSDEENPDVDGKRIEKRLEGNFFDCPSLRHNFALIMRSAEDEIRRFDRAARFEEDRAVGLEHEIEKLTEIVDAEESEVNHLKKALFLIKKFEDEVTFHSGCDTNLTSEAISSWVSLIREECANLVEMPVLMASIARPMLDNSLARWNPLKEPTFCLDLLRHWRDFFQNSCAFDVILETSWLSAIRRTIVNEWNPRDCEPLLEVLEAWQPLLPDDMLQHKILDQLILPKLQDAVSSWNPLTDTVPVHTWLHPWLPWFGGVERLSCLHDMVLQKLGSCLTNWHPSDASARSVLMPWRTIFPVTSMAAFLSRHVVPKLALALQQFQLNPAKQNMDPWNWVMRWADLIGPAVLVNLLEHHFWSRWLSVLSSWLNQGVEARQRGDHTAAGQVYQEVGRWYAGWKGQLPPECMEYASVKDALTKALAMMERSMRGLPPQEPQVSKQGQSDVSRYPAGSSGVLPPAFGSSTPLVAPPPTTLRKQVEQVAAQRGFLFHPISNRMFEGQQVYRLESLQVFFDRNVSYVYNPSDGGWLPVTFAELMTRAQY</sequence>
<dbReference type="InterPro" id="IPR022783">
    <property type="entry name" value="GCFC_dom"/>
</dbReference>
<feature type="compositionally biased region" description="Acidic residues" evidence="9">
    <location>
        <begin position="94"/>
        <end position="105"/>
    </location>
</feature>
<dbReference type="PIRSF" id="PIRSF017706">
    <property type="entry name" value="TFIP11"/>
    <property type="match status" value="1"/>
</dbReference>
<dbReference type="InterPro" id="IPR000467">
    <property type="entry name" value="G_patch_dom"/>
</dbReference>
<dbReference type="PROSITE" id="PS50174">
    <property type="entry name" value="G_PATCH"/>
    <property type="match status" value="1"/>
</dbReference>
<feature type="region of interest" description="Disordered" evidence="9">
    <location>
        <begin position="751"/>
        <end position="771"/>
    </location>
</feature>
<feature type="domain" description="G-patch" evidence="10">
    <location>
        <begin position="166"/>
        <end position="212"/>
    </location>
</feature>
<feature type="compositionally biased region" description="Polar residues" evidence="9">
    <location>
        <begin position="758"/>
        <end position="768"/>
    </location>
</feature>
<feature type="compositionally biased region" description="Low complexity" evidence="9">
    <location>
        <begin position="78"/>
        <end position="88"/>
    </location>
</feature>
<keyword evidence="8" id="KW-0175">Coiled coil</keyword>
<evidence type="ECO:0000256" key="1">
    <source>
        <dbReference type="ARBA" id="ARBA00004123"/>
    </source>
</evidence>
<evidence type="ECO:0000256" key="6">
    <source>
        <dbReference type="ARBA" id="ARBA00023242"/>
    </source>
</evidence>
<comment type="similarity">
    <text evidence="2 7">Belongs to the TFP11/STIP family.</text>
</comment>
<dbReference type="GO" id="GO:0000390">
    <property type="term" value="P:spliceosomal complex disassembly"/>
    <property type="evidence" value="ECO:0007669"/>
    <property type="project" value="InterPro"/>
</dbReference>
<dbReference type="Pfam" id="PF12457">
    <property type="entry name" value="TIP_N"/>
    <property type="match status" value="1"/>
</dbReference>
<dbReference type="PANTHER" id="PTHR23329:SF1">
    <property type="entry name" value="TUFTELIN-INTERACTING PROTEIN 11"/>
    <property type="match status" value="1"/>
</dbReference>
<dbReference type="GO" id="GO:0071008">
    <property type="term" value="C:U2-type post-mRNA release spliceosomal complex"/>
    <property type="evidence" value="ECO:0007669"/>
    <property type="project" value="TreeGrafter"/>
</dbReference>
<evidence type="ECO:0000256" key="8">
    <source>
        <dbReference type="SAM" id="Coils"/>
    </source>
</evidence>
<dbReference type="InterPro" id="IPR024933">
    <property type="entry name" value="TFP11"/>
</dbReference>
<feature type="region of interest" description="Disordered" evidence="9">
    <location>
        <begin position="78"/>
        <end position="139"/>
    </location>
</feature>
<dbReference type="Proteomes" id="UP000050790">
    <property type="component" value="Unassembled WGS sequence"/>
</dbReference>
<evidence type="ECO:0000256" key="5">
    <source>
        <dbReference type="ARBA" id="ARBA00023187"/>
    </source>
</evidence>
<evidence type="ECO:0000313" key="11">
    <source>
        <dbReference type="Proteomes" id="UP000050790"/>
    </source>
</evidence>
<dbReference type="Pfam" id="PF07842">
    <property type="entry name" value="GCFC"/>
    <property type="match status" value="1"/>
</dbReference>
<dbReference type="AlphaFoldDB" id="A0AA84ZLX9"/>
<keyword evidence="4 7" id="KW-0747">Spliceosome</keyword>
<dbReference type="GO" id="GO:0003676">
    <property type="term" value="F:nucleic acid binding"/>
    <property type="evidence" value="ECO:0007669"/>
    <property type="project" value="InterPro"/>
</dbReference>
<dbReference type="InterPro" id="IPR045211">
    <property type="entry name" value="TFP11/STIP/Ntr1"/>
</dbReference>
<evidence type="ECO:0000256" key="4">
    <source>
        <dbReference type="ARBA" id="ARBA00022728"/>
    </source>
</evidence>
<dbReference type="WBParaSite" id="SMRG1_34900.3">
    <property type="protein sequence ID" value="SMRG1_34900.3"/>
    <property type="gene ID" value="SMRG1_34900"/>
</dbReference>
<protein>
    <recommendedName>
        <fullName evidence="10">G-patch domain-containing protein</fullName>
    </recommendedName>
</protein>
<evidence type="ECO:0000259" key="10">
    <source>
        <dbReference type="PROSITE" id="PS50174"/>
    </source>
</evidence>
<evidence type="ECO:0000256" key="9">
    <source>
        <dbReference type="SAM" id="MobiDB-lite"/>
    </source>
</evidence>
<accession>A0AA84ZLX9</accession>
<feature type="coiled-coil region" evidence="8">
    <location>
        <begin position="359"/>
        <end position="407"/>
    </location>
</feature>